<dbReference type="InterPro" id="IPR011990">
    <property type="entry name" value="TPR-like_helical_dom_sf"/>
</dbReference>
<proteinExistence type="predicted"/>
<protein>
    <recommendedName>
        <fullName evidence="4">Lipopolysaccharide assembly protein B</fullName>
    </recommendedName>
</protein>
<comment type="caution">
    <text evidence="2">The sequence shown here is derived from an EMBL/GenBank/DDBJ whole genome shotgun (WGS) entry which is preliminary data.</text>
</comment>
<dbReference type="SUPFAM" id="SSF48452">
    <property type="entry name" value="TPR-like"/>
    <property type="match status" value="1"/>
</dbReference>
<accession>A0A7J0BQM5</accession>
<keyword evidence="1" id="KW-0802">TPR repeat</keyword>
<evidence type="ECO:0000313" key="2">
    <source>
        <dbReference type="EMBL" id="GFM35491.1"/>
    </source>
</evidence>
<name>A0A7J0BQM5_9BACT</name>
<organism evidence="2 3">
    <name type="scientific">Desulfovibrio psychrotolerans</name>
    <dbReference type="NCBI Taxonomy" id="415242"/>
    <lineage>
        <taxon>Bacteria</taxon>
        <taxon>Pseudomonadati</taxon>
        <taxon>Thermodesulfobacteriota</taxon>
        <taxon>Desulfovibrionia</taxon>
        <taxon>Desulfovibrionales</taxon>
        <taxon>Desulfovibrionaceae</taxon>
        <taxon>Desulfovibrio</taxon>
    </lineage>
</organism>
<dbReference type="Gene3D" id="1.25.40.10">
    <property type="entry name" value="Tetratricopeptide repeat domain"/>
    <property type="match status" value="1"/>
</dbReference>
<evidence type="ECO:0008006" key="4">
    <source>
        <dbReference type="Google" id="ProtNLM"/>
    </source>
</evidence>
<dbReference type="RefSeq" id="WP_243451203.1">
    <property type="nucleotide sequence ID" value="NZ_BLVP01000001.1"/>
</dbReference>
<keyword evidence="3" id="KW-1185">Reference proteome</keyword>
<evidence type="ECO:0000313" key="3">
    <source>
        <dbReference type="Proteomes" id="UP000503820"/>
    </source>
</evidence>
<dbReference type="Pfam" id="PF13432">
    <property type="entry name" value="TPR_16"/>
    <property type="match status" value="1"/>
</dbReference>
<dbReference type="Proteomes" id="UP000503820">
    <property type="component" value="Unassembled WGS sequence"/>
</dbReference>
<dbReference type="PROSITE" id="PS50005">
    <property type="entry name" value="TPR"/>
    <property type="match status" value="1"/>
</dbReference>
<reference evidence="2 3" key="1">
    <citation type="submission" date="2020-05" db="EMBL/GenBank/DDBJ databases">
        <title>Draft genome sequence of Desulfovibrio psychrotolerans JS1T.</title>
        <authorList>
            <person name="Ueno A."/>
            <person name="Tamazawa S."/>
            <person name="Tamamura S."/>
            <person name="Murakami T."/>
            <person name="Kiyama T."/>
            <person name="Inomata H."/>
            <person name="Amano Y."/>
            <person name="Miyakawa K."/>
            <person name="Tamaki H."/>
            <person name="Naganuma T."/>
            <person name="Kaneko K."/>
        </authorList>
    </citation>
    <scope>NUCLEOTIDE SEQUENCE [LARGE SCALE GENOMIC DNA]</scope>
    <source>
        <strain evidence="2 3">JS1</strain>
    </source>
</reference>
<dbReference type="InterPro" id="IPR019734">
    <property type="entry name" value="TPR_rpt"/>
</dbReference>
<evidence type="ECO:0000256" key="1">
    <source>
        <dbReference type="PROSITE-ProRule" id="PRU00339"/>
    </source>
</evidence>
<sequence>MSLLKRFCNGLLCGKKEHTILSPVMGTPPGERDTKAAISELSRAVRNDPDAVELYLALGNLYRAQGEIERAVQIRSNLIVRPGLDDAFKARAYFELGHDYKRGGFMDRAMQAFEQARKFGGDTEDLIQSMARLQAQTGNFLSASALYDKLGHRVAQAHYMVRHAEERHATGTVAESRKLLRKALKVYGGSVEAWLALISLATVDRDWDKTGTLLNEALRAVPPSIRFLLLEGMLGFTPGNDDPLHFTASLCKTVVPVLEAQEPELILQYYGALFLLRCGNPEEANAWLAKTMVLCPDFWAARLELLGLTMGDQPLSPVFRNHLSFFVEQARHVKRFVCSNCGIRLEHTFYHCPKCRSWHSAAFRVSLKD</sequence>
<feature type="repeat" description="TPR" evidence="1">
    <location>
        <begin position="90"/>
        <end position="123"/>
    </location>
</feature>
<dbReference type="EMBL" id="BLVP01000001">
    <property type="protein sequence ID" value="GFM35491.1"/>
    <property type="molecule type" value="Genomic_DNA"/>
</dbReference>
<dbReference type="AlphaFoldDB" id="A0A7J0BQM5"/>
<gene>
    <name evidence="2" type="ORF">DSM19430T_01750</name>
</gene>